<dbReference type="AlphaFoldDB" id="A0A4R8XTB2"/>
<keyword evidence="3" id="KW-1185">Reference proteome</keyword>
<reference evidence="2 3" key="1">
    <citation type="submission" date="2019-03" db="EMBL/GenBank/DDBJ databases">
        <title>Genomics of glacier-inhabiting Cryobacterium strains.</title>
        <authorList>
            <person name="Liu Q."/>
            <person name="Xin Y.-H."/>
        </authorList>
    </citation>
    <scope>NUCLEOTIDE SEQUENCE [LARGE SCALE GENOMIC DNA]</scope>
    <source>
        <strain evidence="2 3">TMT2-48-2</strain>
    </source>
</reference>
<proteinExistence type="predicted"/>
<dbReference type="PROSITE" id="PS50902">
    <property type="entry name" value="FLAVODOXIN_LIKE"/>
    <property type="match status" value="1"/>
</dbReference>
<feature type="domain" description="Flavodoxin-like" evidence="1">
    <location>
        <begin position="3"/>
        <end position="170"/>
    </location>
</feature>
<protein>
    <submittedName>
        <fullName evidence="2">Flavodoxin family protein</fullName>
    </submittedName>
</protein>
<gene>
    <name evidence="2" type="ORF">E3T23_05290</name>
</gene>
<evidence type="ECO:0000259" key="1">
    <source>
        <dbReference type="PROSITE" id="PS50902"/>
    </source>
</evidence>
<dbReference type="EMBL" id="SOGN01000028">
    <property type="protein sequence ID" value="TFC82063.1"/>
    <property type="molecule type" value="Genomic_DNA"/>
</dbReference>
<dbReference type="Proteomes" id="UP000298433">
    <property type="component" value="Unassembled WGS sequence"/>
</dbReference>
<dbReference type="SUPFAM" id="SSF52218">
    <property type="entry name" value="Flavoproteins"/>
    <property type="match status" value="1"/>
</dbReference>
<dbReference type="Gene3D" id="3.40.50.360">
    <property type="match status" value="1"/>
</dbReference>
<comment type="caution">
    <text evidence="2">The sequence shown here is derived from an EMBL/GenBank/DDBJ whole genome shotgun (WGS) entry which is preliminary data.</text>
</comment>
<dbReference type="RefSeq" id="WP_134369352.1">
    <property type="nucleotide sequence ID" value="NZ_SOGN01000028.1"/>
</dbReference>
<evidence type="ECO:0000313" key="3">
    <source>
        <dbReference type="Proteomes" id="UP000298433"/>
    </source>
</evidence>
<sequence>MSIVVVFESMFGNTRQVALSIAEGLAPYAPAVVLNVNESGARAAAEGADLLIVGGPTHVHGMSRPKSREGARDWEKDAAKNVTLEPLAPGIGVREWMGTLEKIPALCAAFDTRVNMARIVSGAASGPIERALVKHGSRNVLPAASFVLAKDGGLEEGELARARAWGASVGEAAGLVARD</sequence>
<dbReference type="GO" id="GO:0010181">
    <property type="term" value="F:FMN binding"/>
    <property type="evidence" value="ECO:0007669"/>
    <property type="project" value="InterPro"/>
</dbReference>
<dbReference type="InterPro" id="IPR029039">
    <property type="entry name" value="Flavoprotein-like_sf"/>
</dbReference>
<accession>A0A4R8XTB2</accession>
<evidence type="ECO:0000313" key="2">
    <source>
        <dbReference type="EMBL" id="TFC82063.1"/>
    </source>
</evidence>
<dbReference type="OrthoDB" id="3253043at2"/>
<dbReference type="InterPro" id="IPR008254">
    <property type="entry name" value="Flavodoxin/NO_synth"/>
</dbReference>
<organism evidence="2 3">
    <name type="scientific">Cryobacterium cheniae</name>
    <dbReference type="NCBI Taxonomy" id="1259262"/>
    <lineage>
        <taxon>Bacteria</taxon>
        <taxon>Bacillati</taxon>
        <taxon>Actinomycetota</taxon>
        <taxon>Actinomycetes</taxon>
        <taxon>Micrococcales</taxon>
        <taxon>Microbacteriaceae</taxon>
        <taxon>Cryobacterium</taxon>
    </lineage>
</organism>
<name>A0A4R8XTB2_9MICO</name>